<feature type="transmembrane region" description="Helical" evidence="6">
    <location>
        <begin position="213"/>
        <end position="234"/>
    </location>
</feature>
<dbReference type="OMA" id="IMEDYPA"/>
<evidence type="ECO:0000256" key="7">
    <source>
        <dbReference type="SAM" id="MobiDB-lite"/>
    </source>
</evidence>
<comment type="caution">
    <text evidence="9">The sequence shown here is derived from an EMBL/GenBank/DDBJ whole genome shotgun (WGS) entry which is preliminary data.</text>
</comment>
<feature type="transmembrane region" description="Helical" evidence="6">
    <location>
        <begin position="143"/>
        <end position="161"/>
    </location>
</feature>
<dbReference type="OrthoDB" id="1728340at2759"/>
<evidence type="ECO:0000259" key="8">
    <source>
        <dbReference type="Pfam" id="PF00892"/>
    </source>
</evidence>
<dbReference type="AlphaFoldDB" id="A0A834Z6P1"/>
<dbReference type="Pfam" id="PF00892">
    <property type="entry name" value="EamA"/>
    <property type="match status" value="1"/>
</dbReference>
<dbReference type="GO" id="GO:0016020">
    <property type="term" value="C:membrane"/>
    <property type="evidence" value="ECO:0007669"/>
    <property type="project" value="UniProtKB-SubCell"/>
</dbReference>
<evidence type="ECO:0000256" key="4">
    <source>
        <dbReference type="ARBA" id="ARBA00022989"/>
    </source>
</evidence>
<accession>A0A834Z6P1</accession>
<keyword evidence="3 6" id="KW-0812">Transmembrane</keyword>
<keyword evidence="4 6" id="KW-1133">Transmembrane helix</keyword>
<feature type="transmembrane region" description="Helical" evidence="6">
    <location>
        <begin position="277"/>
        <end position="298"/>
    </location>
</feature>
<comment type="subcellular location">
    <subcellularLocation>
        <location evidence="1 6">Membrane</location>
        <topology evidence="1 6">Multi-pass membrane protein</topology>
    </subcellularLocation>
</comment>
<dbReference type="SUPFAM" id="SSF103481">
    <property type="entry name" value="Multidrug resistance efflux transporter EmrE"/>
    <property type="match status" value="2"/>
</dbReference>
<evidence type="ECO:0000256" key="5">
    <source>
        <dbReference type="ARBA" id="ARBA00023136"/>
    </source>
</evidence>
<dbReference type="EMBL" id="JABCRI010000010">
    <property type="protein sequence ID" value="KAF8399293.1"/>
    <property type="molecule type" value="Genomic_DNA"/>
</dbReference>
<dbReference type="InterPro" id="IPR030184">
    <property type="entry name" value="WAT1-related"/>
</dbReference>
<feature type="transmembrane region" description="Helical" evidence="6">
    <location>
        <begin position="41"/>
        <end position="63"/>
    </location>
</feature>
<feature type="transmembrane region" description="Helical" evidence="6">
    <location>
        <begin position="75"/>
        <end position="97"/>
    </location>
</feature>
<evidence type="ECO:0000256" key="6">
    <source>
        <dbReference type="RuleBase" id="RU363077"/>
    </source>
</evidence>
<dbReference type="GO" id="GO:0022857">
    <property type="term" value="F:transmembrane transporter activity"/>
    <property type="evidence" value="ECO:0007669"/>
    <property type="project" value="InterPro"/>
</dbReference>
<sequence length="357" mass="39042">MGVWSCFGDVVPFTGMVMVECTYVGLNTIFKAAMSRGMSQFVFIVYSNALASLILLPSSFFFHRAASRPPLTFSLLCKIFLLSILGCLVKFLGYTGINYSSPTLSSAIGNLVPAFTFILAIIFRMEKLDLKNSSGQSKSMGTIVSISGAFIVTLYKGRPILLTPSPSNSSHQLLLSEQSNWVIGGLFLTAENFLFPILFVFKASIIKEYPAELIIVFFYSLFVAIQSAIVTLIAETNPSAWRVRSDMELFAIVYSGVMGCLLCTTIHIWGLRLKGPVYVAMFKPFTIVIAVVMGVMFLGDTLHLGSVVGAIIISLGFYAVLWGKVKEEKMEKESGIGSLESSSQKAPLLPSNKNEEI</sequence>
<organism evidence="9 10">
    <name type="scientific">Tetracentron sinense</name>
    <name type="common">Spur-leaf</name>
    <dbReference type="NCBI Taxonomy" id="13715"/>
    <lineage>
        <taxon>Eukaryota</taxon>
        <taxon>Viridiplantae</taxon>
        <taxon>Streptophyta</taxon>
        <taxon>Embryophyta</taxon>
        <taxon>Tracheophyta</taxon>
        <taxon>Spermatophyta</taxon>
        <taxon>Magnoliopsida</taxon>
        <taxon>Trochodendrales</taxon>
        <taxon>Trochodendraceae</taxon>
        <taxon>Tetracentron</taxon>
    </lineage>
</organism>
<evidence type="ECO:0000256" key="2">
    <source>
        <dbReference type="ARBA" id="ARBA00007635"/>
    </source>
</evidence>
<gene>
    <name evidence="9" type="ORF">HHK36_015158</name>
</gene>
<proteinExistence type="inferred from homology"/>
<dbReference type="PANTHER" id="PTHR31218">
    <property type="entry name" value="WAT1-RELATED PROTEIN"/>
    <property type="match status" value="1"/>
</dbReference>
<evidence type="ECO:0000313" key="10">
    <source>
        <dbReference type="Proteomes" id="UP000655225"/>
    </source>
</evidence>
<feature type="transmembrane region" description="Helical" evidence="6">
    <location>
        <begin position="249"/>
        <end position="270"/>
    </location>
</feature>
<feature type="transmembrane region" description="Helical" evidence="6">
    <location>
        <begin position="103"/>
        <end position="123"/>
    </location>
</feature>
<feature type="domain" description="EamA" evidence="8">
    <location>
        <begin position="17"/>
        <end position="153"/>
    </location>
</feature>
<keyword evidence="5 6" id="KW-0472">Membrane</keyword>
<reference evidence="9 10" key="1">
    <citation type="submission" date="2020-04" db="EMBL/GenBank/DDBJ databases">
        <title>Plant Genome Project.</title>
        <authorList>
            <person name="Zhang R.-G."/>
        </authorList>
    </citation>
    <scope>NUCLEOTIDE SEQUENCE [LARGE SCALE GENOMIC DNA]</scope>
    <source>
        <strain evidence="9">YNK0</strain>
        <tissue evidence="9">Leaf</tissue>
    </source>
</reference>
<evidence type="ECO:0000313" key="9">
    <source>
        <dbReference type="EMBL" id="KAF8399293.1"/>
    </source>
</evidence>
<feature type="region of interest" description="Disordered" evidence="7">
    <location>
        <begin position="334"/>
        <end position="357"/>
    </location>
</feature>
<dbReference type="InterPro" id="IPR000620">
    <property type="entry name" value="EamA_dom"/>
</dbReference>
<name>A0A834Z6P1_TETSI</name>
<dbReference type="InterPro" id="IPR037185">
    <property type="entry name" value="EmrE-like"/>
</dbReference>
<feature type="transmembrane region" description="Helical" evidence="6">
    <location>
        <begin position="181"/>
        <end position="201"/>
    </location>
</feature>
<evidence type="ECO:0000256" key="3">
    <source>
        <dbReference type="ARBA" id="ARBA00022692"/>
    </source>
</evidence>
<evidence type="ECO:0000256" key="1">
    <source>
        <dbReference type="ARBA" id="ARBA00004141"/>
    </source>
</evidence>
<comment type="similarity">
    <text evidence="2 6">Belongs to the drug/metabolite transporter (DMT) superfamily. Plant drug/metabolite exporter (P-DME) (TC 2.A.7.4) family.</text>
</comment>
<feature type="transmembrane region" description="Helical" evidence="6">
    <location>
        <begin position="304"/>
        <end position="322"/>
    </location>
</feature>
<keyword evidence="10" id="KW-1185">Reference proteome</keyword>
<dbReference type="Proteomes" id="UP000655225">
    <property type="component" value="Unassembled WGS sequence"/>
</dbReference>
<protein>
    <recommendedName>
        <fullName evidence="6">WAT1-related protein</fullName>
    </recommendedName>
</protein>